<accession>A0A7S1UUZ4</accession>
<name>A0A7S1UUZ4_9STRA</name>
<gene>
    <name evidence="1" type="ORF">GOCE00092_LOCUS8307</name>
</gene>
<evidence type="ECO:0000313" key="1">
    <source>
        <dbReference type="EMBL" id="CAD9279398.1"/>
    </source>
</evidence>
<organism evidence="1">
    <name type="scientific">Grammatophora oceanica</name>
    <dbReference type="NCBI Taxonomy" id="210454"/>
    <lineage>
        <taxon>Eukaryota</taxon>
        <taxon>Sar</taxon>
        <taxon>Stramenopiles</taxon>
        <taxon>Ochrophyta</taxon>
        <taxon>Bacillariophyta</taxon>
        <taxon>Fragilariophyceae</taxon>
        <taxon>Fragilariophycidae</taxon>
        <taxon>Rhabdonematales</taxon>
        <taxon>Grammatophoraceae</taxon>
        <taxon>Grammatophora</taxon>
    </lineage>
</organism>
<dbReference type="EMBL" id="HBGK01016495">
    <property type="protein sequence ID" value="CAD9279398.1"/>
    <property type="molecule type" value="Transcribed_RNA"/>
</dbReference>
<sequence length="107" mass="12141">MQQARKVDDSLKTDLEISFDEREGGTKTYDSCEDDECCLLDSRCHLDQQNRPWYVPVVVVQDNRRFVLAFPPDHRTCPRMSCTPQQRGSPCSLVSTAASFRNVSASP</sequence>
<proteinExistence type="predicted"/>
<dbReference type="AlphaFoldDB" id="A0A7S1UUZ4"/>
<reference evidence="1" key="1">
    <citation type="submission" date="2021-01" db="EMBL/GenBank/DDBJ databases">
        <authorList>
            <person name="Corre E."/>
            <person name="Pelletier E."/>
            <person name="Niang G."/>
            <person name="Scheremetjew M."/>
            <person name="Finn R."/>
            <person name="Kale V."/>
            <person name="Holt S."/>
            <person name="Cochrane G."/>
            <person name="Meng A."/>
            <person name="Brown T."/>
            <person name="Cohen L."/>
        </authorList>
    </citation>
    <scope>NUCLEOTIDE SEQUENCE</scope>
    <source>
        <strain evidence="1">CCMP 410</strain>
    </source>
</reference>
<protein>
    <submittedName>
        <fullName evidence="1">Uncharacterized protein</fullName>
    </submittedName>
</protein>